<proteinExistence type="predicted"/>
<reference evidence="3 4" key="1">
    <citation type="journal article" date="2012" name="Nat. Genet.">
        <title>Plasmodium cynomolgi genome sequences provide insight into Plasmodium vivax and the monkey malaria clade.</title>
        <authorList>
            <person name="Tachibana S."/>
            <person name="Sullivan S.A."/>
            <person name="Kawai S."/>
            <person name="Nakamura S."/>
            <person name="Kim H.R."/>
            <person name="Goto N."/>
            <person name="Arisue N."/>
            <person name="Palacpac N.M.Q."/>
            <person name="Honma H."/>
            <person name="Yagi M."/>
            <person name="Tougan T."/>
            <person name="Katakai Y."/>
            <person name="Kaneko O."/>
            <person name="Mita T."/>
            <person name="Kita K."/>
            <person name="Yasutomi Y."/>
            <person name="Sutton P.L."/>
            <person name="Shakhbatyan R."/>
            <person name="Horii T."/>
            <person name="Yasunaga T."/>
            <person name="Barnwell J.W."/>
            <person name="Escalante A.A."/>
            <person name="Carlton J.M."/>
            <person name="Tanabe K."/>
        </authorList>
    </citation>
    <scope>NUCLEOTIDE SEQUENCE [LARGE SCALE GENOMIC DNA]</scope>
    <source>
        <strain evidence="3 4">B</strain>
    </source>
</reference>
<dbReference type="RefSeq" id="XP_004227887.1">
    <property type="nucleotide sequence ID" value="XM_004227839.1"/>
</dbReference>
<dbReference type="Proteomes" id="UP000006319">
    <property type="component" value="Unassembled WGS sequence"/>
</dbReference>
<feature type="non-terminal residue" evidence="3">
    <location>
        <position position="1"/>
    </location>
</feature>
<sequence length="364" mass="42239">EKHLEKLPSYEEYKKWDDIDIKGYSDNYCENDLKSTKEEDKTFCYKVSKHLKRLSGLSDNDRKHGCFYFQYWFLDQLRKRYSSDNKFNNKPVSDKLFDIVADIIKKRYSNLGFCQCNQIFLFPKDWKEEKDLYDYFENHKDIKCNDSDKSKCEKYVKYVTYIKTLYEQNYERCCDNEWSEEPCKPYFKCEDTFSPQKLLNQLATELQKLGEKQEAPRDKGTEGVAVDAAAKPAPRAHVPQPPAPPEPKEALDEEVLEVAEDEVAEEGEPGPLEGEATVILQDTVPFSPPPIENPGEDVHTGQYYTSELARNIVPLTIADSPNTLGTTHEELDSKFFRNIIMAVAVLGTIFFLFYYNRVIAHSIL</sequence>
<dbReference type="OMA" id="CYKVSKH"/>
<dbReference type="VEuPathDB" id="PlasmoDB:PCYB_004180"/>
<dbReference type="EMBL" id="DF157554">
    <property type="protein sequence ID" value="GAB69669.1"/>
    <property type="molecule type" value="Genomic_DNA"/>
</dbReference>
<dbReference type="OrthoDB" id="380127at2759"/>
<feature type="region of interest" description="Disordered" evidence="1">
    <location>
        <begin position="229"/>
        <end position="250"/>
    </location>
</feature>
<name>K6V062_PLACD</name>
<protein>
    <submittedName>
        <fullName evidence="3">CYIR protein</fullName>
    </submittedName>
</protein>
<keyword evidence="2" id="KW-0472">Membrane</keyword>
<dbReference type="InterPro" id="IPR008780">
    <property type="entry name" value="Plasmodium_Vir"/>
</dbReference>
<evidence type="ECO:0000256" key="2">
    <source>
        <dbReference type="SAM" id="Phobius"/>
    </source>
</evidence>
<evidence type="ECO:0000313" key="4">
    <source>
        <dbReference type="Proteomes" id="UP000006319"/>
    </source>
</evidence>
<accession>K6V062</accession>
<dbReference type="GeneID" id="14696211"/>
<keyword evidence="2" id="KW-0812">Transmembrane</keyword>
<gene>
    <name evidence="3" type="ORF">PCYB_004180</name>
</gene>
<feature type="transmembrane region" description="Helical" evidence="2">
    <location>
        <begin position="335"/>
        <end position="355"/>
    </location>
</feature>
<dbReference type="KEGG" id="pcy:PCYB_004180"/>
<keyword evidence="4" id="KW-1185">Reference proteome</keyword>
<dbReference type="Pfam" id="PF05795">
    <property type="entry name" value="Plasmodium_Vir"/>
    <property type="match status" value="1"/>
</dbReference>
<organism evidence="3 4">
    <name type="scientific">Plasmodium cynomolgi (strain B)</name>
    <dbReference type="NCBI Taxonomy" id="1120755"/>
    <lineage>
        <taxon>Eukaryota</taxon>
        <taxon>Sar</taxon>
        <taxon>Alveolata</taxon>
        <taxon>Apicomplexa</taxon>
        <taxon>Aconoidasida</taxon>
        <taxon>Haemosporida</taxon>
        <taxon>Plasmodiidae</taxon>
        <taxon>Plasmodium</taxon>
        <taxon>Plasmodium (Plasmodium)</taxon>
    </lineage>
</organism>
<dbReference type="AlphaFoldDB" id="K6V062"/>
<evidence type="ECO:0000313" key="3">
    <source>
        <dbReference type="EMBL" id="GAB69669.1"/>
    </source>
</evidence>
<feature type="compositionally biased region" description="Low complexity" evidence="1">
    <location>
        <begin position="229"/>
        <end position="238"/>
    </location>
</feature>
<evidence type="ECO:0000256" key="1">
    <source>
        <dbReference type="SAM" id="MobiDB-lite"/>
    </source>
</evidence>
<keyword evidence="2" id="KW-1133">Transmembrane helix</keyword>